<keyword evidence="9" id="KW-0472">Membrane</keyword>
<keyword evidence="6" id="KW-0812">Transmembrane</keyword>
<accession>A0A9D7SWK8</accession>
<keyword evidence="5" id="KW-0997">Cell inner membrane</keyword>
<name>A0A9D7SWK8_9BACT</name>
<gene>
    <name evidence="11" type="ORF">IPP15_19760</name>
</gene>
<evidence type="ECO:0000256" key="5">
    <source>
        <dbReference type="ARBA" id="ARBA00022519"/>
    </source>
</evidence>
<evidence type="ECO:0000313" key="11">
    <source>
        <dbReference type="EMBL" id="MBK9984570.1"/>
    </source>
</evidence>
<evidence type="ECO:0000256" key="3">
    <source>
        <dbReference type="ARBA" id="ARBA00022448"/>
    </source>
</evidence>
<keyword evidence="3" id="KW-0813">Transport</keyword>
<dbReference type="InterPro" id="IPR037682">
    <property type="entry name" value="TonB_C"/>
</dbReference>
<dbReference type="InterPro" id="IPR006260">
    <property type="entry name" value="TonB/TolA_C"/>
</dbReference>
<evidence type="ECO:0000256" key="9">
    <source>
        <dbReference type="ARBA" id="ARBA00023136"/>
    </source>
</evidence>
<evidence type="ECO:0000256" key="8">
    <source>
        <dbReference type="ARBA" id="ARBA00022989"/>
    </source>
</evidence>
<evidence type="ECO:0000313" key="12">
    <source>
        <dbReference type="Proteomes" id="UP000808337"/>
    </source>
</evidence>
<dbReference type="InterPro" id="IPR051045">
    <property type="entry name" value="TonB-dependent_transducer"/>
</dbReference>
<dbReference type="PROSITE" id="PS52015">
    <property type="entry name" value="TONB_CTD"/>
    <property type="match status" value="1"/>
</dbReference>
<protein>
    <submittedName>
        <fullName evidence="11">Energy transducer TonB</fullName>
    </submittedName>
</protein>
<comment type="subcellular location">
    <subcellularLocation>
        <location evidence="1">Cell inner membrane</location>
        <topology evidence="1">Single-pass membrane protein</topology>
        <orientation evidence="1">Periplasmic side</orientation>
    </subcellularLocation>
</comment>
<dbReference type="AlphaFoldDB" id="A0A9D7SWK8"/>
<dbReference type="Pfam" id="PF03544">
    <property type="entry name" value="TonB_C"/>
    <property type="match status" value="1"/>
</dbReference>
<evidence type="ECO:0000256" key="2">
    <source>
        <dbReference type="ARBA" id="ARBA00006555"/>
    </source>
</evidence>
<organism evidence="11 12">
    <name type="scientific">Candidatus Opimibacter skivensis</name>
    <dbReference type="NCBI Taxonomy" id="2982028"/>
    <lineage>
        <taxon>Bacteria</taxon>
        <taxon>Pseudomonadati</taxon>
        <taxon>Bacteroidota</taxon>
        <taxon>Saprospiria</taxon>
        <taxon>Saprospirales</taxon>
        <taxon>Saprospiraceae</taxon>
        <taxon>Candidatus Opimibacter</taxon>
    </lineage>
</organism>
<sequence length="151" mass="16739">MVVLFSLFIFNCSCSGKKQLISTKVLNDPPQVSEGVNSPKASILYYIFKDGAYFEAELDKIPEIIGGLTALYHDIRYPAFAREHGIQGTVRITVIVNEFGQLEDAVINSHVGGGCDEEGLRVVKQYGFTPAEINGKPVKVKYDIPLRFILQ</sequence>
<dbReference type="Proteomes" id="UP000808337">
    <property type="component" value="Unassembled WGS sequence"/>
</dbReference>
<reference evidence="11 12" key="1">
    <citation type="submission" date="2020-10" db="EMBL/GenBank/DDBJ databases">
        <title>Connecting structure to function with the recovery of over 1000 high-quality activated sludge metagenome-assembled genomes encoding full-length rRNA genes using long-read sequencing.</title>
        <authorList>
            <person name="Singleton C.M."/>
            <person name="Petriglieri F."/>
            <person name="Kristensen J.M."/>
            <person name="Kirkegaard R.H."/>
            <person name="Michaelsen T.Y."/>
            <person name="Andersen M.H."/>
            <person name="Karst S.M."/>
            <person name="Dueholm M.S."/>
            <person name="Nielsen P.H."/>
            <person name="Albertsen M."/>
        </authorList>
    </citation>
    <scope>NUCLEOTIDE SEQUENCE [LARGE SCALE GENOMIC DNA]</scope>
    <source>
        <strain evidence="11">Ribe_18-Q3-R11-54_MAXAC.273</strain>
    </source>
</reference>
<keyword evidence="7" id="KW-0653">Protein transport</keyword>
<evidence type="ECO:0000256" key="1">
    <source>
        <dbReference type="ARBA" id="ARBA00004383"/>
    </source>
</evidence>
<dbReference type="Gene3D" id="3.30.1150.10">
    <property type="match status" value="1"/>
</dbReference>
<dbReference type="PANTHER" id="PTHR33446">
    <property type="entry name" value="PROTEIN TONB-RELATED"/>
    <property type="match status" value="1"/>
</dbReference>
<comment type="caution">
    <text evidence="11">The sequence shown here is derived from an EMBL/GenBank/DDBJ whole genome shotgun (WGS) entry which is preliminary data.</text>
</comment>
<evidence type="ECO:0000259" key="10">
    <source>
        <dbReference type="PROSITE" id="PS52015"/>
    </source>
</evidence>
<dbReference type="GO" id="GO:0055085">
    <property type="term" value="P:transmembrane transport"/>
    <property type="evidence" value="ECO:0007669"/>
    <property type="project" value="InterPro"/>
</dbReference>
<keyword evidence="4" id="KW-1003">Cell membrane</keyword>
<evidence type="ECO:0000256" key="6">
    <source>
        <dbReference type="ARBA" id="ARBA00022692"/>
    </source>
</evidence>
<feature type="domain" description="TonB C-terminal" evidence="10">
    <location>
        <begin position="62"/>
        <end position="151"/>
    </location>
</feature>
<dbReference type="SUPFAM" id="SSF74653">
    <property type="entry name" value="TolA/TonB C-terminal domain"/>
    <property type="match status" value="1"/>
</dbReference>
<evidence type="ECO:0000256" key="7">
    <source>
        <dbReference type="ARBA" id="ARBA00022927"/>
    </source>
</evidence>
<evidence type="ECO:0000256" key="4">
    <source>
        <dbReference type="ARBA" id="ARBA00022475"/>
    </source>
</evidence>
<proteinExistence type="inferred from homology"/>
<dbReference type="PANTHER" id="PTHR33446:SF2">
    <property type="entry name" value="PROTEIN TONB"/>
    <property type="match status" value="1"/>
</dbReference>
<dbReference type="GO" id="GO:0098797">
    <property type="term" value="C:plasma membrane protein complex"/>
    <property type="evidence" value="ECO:0007669"/>
    <property type="project" value="TreeGrafter"/>
</dbReference>
<dbReference type="GO" id="GO:0031992">
    <property type="term" value="F:energy transducer activity"/>
    <property type="evidence" value="ECO:0007669"/>
    <property type="project" value="TreeGrafter"/>
</dbReference>
<keyword evidence="8" id="KW-1133">Transmembrane helix</keyword>
<dbReference type="GO" id="GO:0015031">
    <property type="term" value="P:protein transport"/>
    <property type="evidence" value="ECO:0007669"/>
    <property type="project" value="UniProtKB-KW"/>
</dbReference>
<comment type="similarity">
    <text evidence="2">Belongs to the TonB family.</text>
</comment>
<dbReference type="EMBL" id="JADKGY010000029">
    <property type="protein sequence ID" value="MBK9984570.1"/>
    <property type="molecule type" value="Genomic_DNA"/>
</dbReference>
<dbReference type="NCBIfam" id="TIGR01352">
    <property type="entry name" value="tonB_Cterm"/>
    <property type="match status" value="1"/>
</dbReference>